<name>A0A348AHH0_9FIRM</name>
<dbReference type="InterPro" id="IPR012854">
    <property type="entry name" value="Cu_amine_oxidase-like_N"/>
</dbReference>
<dbReference type="PANTHER" id="PTHR46825">
    <property type="entry name" value="D-ALANYL-D-ALANINE-CARBOXYPEPTIDASE/ENDOPEPTIDASE AMPH"/>
    <property type="match status" value="1"/>
</dbReference>
<keyword evidence="4" id="KW-0121">Carboxypeptidase</keyword>
<dbReference type="GO" id="GO:0009002">
    <property type="term" value="F:serine-type D-Ala-D-Ala carboxypeptidase activity"/>
    <property type="evidence" value="ECO:0007669"/>
    <property type="project" value="UniProtKB-EC"/>
</dbReference>
<proteinExistence type="predicted"/>
<feature type="signal peptide" evidence="1">
    <location>
        <begin position="1"/>
        <end position="30"/>
    </location>
</feature>
<accession>A0A348AHH0</accession>
<evidence type="ECO:0000313" key="4">
    <source>
        <dbReference type="EMBL" id="BBB90518.1"/>
    </source>
</evidence>
<dbReference type="EC" id="3.4.16.4" evidence="4"/>
<dbReference type="Gene3D" id="3.40.710.10">
    <property type="entry name" value="DD-peptidase/beta-lactamase superfamily"/>
    <property type="match status" value="1"/>
</dbReference>
<evidence type="ECO:0000313" key="5">
    <source>
        <dbReference type="Proteomes" id="UP000276437"/>
    </source>
</evidence>
<protein>
    <submittedName>
        <fullName evidence="4">D-alanyl-D-alanine carboxypeptidase</fullName>
        <ecNumber evidence="4">3.4.16.4</ecNumber>
    </submittedName>
</protein>
<dbReference type="InterPro" id="IPR001466">
    <property type="entry name" value="Beta-lactam-related"/>
</dbReference>
<dbReference type="InterPro" id="IPR012338">
    <property type="entry name" value="Beta-lactam/transpept-like"/>
</dbReference>
<evidence type="ECO:0000259" key="3">
    <source>
        <dbReference type="Pfam" id="PF07833"/>
    </source>
</evidence>
<dbReference type="Pfam" id="PF00144">
    <property type="entry name" value="Beta-lactamase"/>
    <property type="match status" value="1"/>
</dbReference>
<dbReference type="OrthoDB" id="9797709at2"/>
<keyword evidence="4" id="KW-0378">Hydrolase</keyword>
<evidence type="ECO:0000259" key="2">
    <source>
        <dbReference type="Pfam" id="PF00144"/>
    </source>
</evidence>
<keyword evidence="1" id="KW-0732">Signal</keyword>
<keyword evidence="5" id="KW-1185">Reference proteome</keyword>
<keyword evidence="4" id="KW-0645">Protease</keyword>
<sequence length="544" mass="59912">MRKLSSCYRRLAAIAAAILWSVCPVQQAWAEYYPLAPYIVPAKPSALDNKLLSIMTEHKIVGLAAAVFQGDKIVWSSGYGWADLKTPRQAGAETIFRVASISKMITATALMQLYDQGKFALDDDISRYLGYQVRNPGYPDVKITFRHLLTHTSSILDSGSYNNIIQERPELLSSIQIKDMLVPGGSYYSPATFANYPPGTSFSYSNFGAGIIGSLVEAISGMPFEKYCLKYIFGPLKMDAGFDPADIANWKNLGLLYRPDETCTSFQPVAGYYDAKPQPYIITAPLGNALGWSPAGGTRANVLDLSKFMMAHMNGGSYNKARILKAETADLMHDMQWFGYSMDGFYKQKGLNFHISDDLVPGQRLTGHSAEAYGLIGDAYFDPDSKFGMVFLMNGGNYRDAHPFYRVENDVANALYSQFAPKPSNNPRAIKARANDSLLSVNNRKIFMPVPASVAKPRQDKILFVPEMSAADALKARITQNAANNTLTFVYGANKVLLTAGQSEMDVNGNKVRLPQAPYKTGNHVMVPLRELSLALGVKTDLNF</sequence>
<evidence type="ECO:0000256" key="1">
    <source>
        <dbReference type="SAM" id="SignalP"/>
    </source>
</evidence>
<dbReference type="SUPFAM" id="SSF55383">
    <property type="entry name" value="Copper amine oxidase, domain N"/>
    <property type="match status" value="1"/>
</dbReference>
<dbReference type="InterPro" id="IPR050491">
    <property type="entry name" value="AmpC-like"/>
</dbReference>
<dbReference type="SUPFAM" id="SSF56601">
    <property type="entry name" value="beta-lactamase/transpeptidase-like"/>
    <property type="match status" value="1"/>
</dbReference>
<dbReference type="Gene3D" id="3.30.457.10">
    <property type="entry name" value="Copper amine oxidase-like, N-terminal domain"/>
    <property type="match status" value="1"/>
</dbReference>
<gene>
    <name evidence="4" type="ORF">MAMMFC1_01169</name>
</gene>
<dbReference type="KEGG" id="mana:MAMMFC1_01169"/>
<reference evidence="4 5" key="1">
    <citation type="journal article" date="2018" name="Int. J. Syst. Evol. Microbiol.">
        <title>Methylomusa anaerophila gen. nov., sp. nov., an anaerobic methanol-utilizing bacterium isolated from a microbial fuel cell.</title>
        <authorList>
            <person name="Amano N."/>
            <person name="Yamamuro A."/>
            <person name="Miyahara M."/>
            <person name="Kouzuma A."/>
            <person name="Abe T."/>
            <person name="Watanabe K."/>
        </authorList>
    </citation>
    <scope>NUCLEOTIDE SEQUENCE [LARGE SCALE GENOMIC DNA]</scope>
    <source>
        <strain evidence="4 5">MMFC1</strain>
    </source>
</reference>
<feature type="domain" description="Beta-lactamase-related" evidence="2">
    <location>
        <begin position="52"/>
        <end position="398"/>
    </location>
</feature>
<feature type="domain" description="Copper amine oxidase-like N-terminal" evidence="3">
    <location>
        <begin position="462"/>
        <end position="540"/>
    </location>
</feature>
<dbReference type="RefSeq" id="WP_126307275.1">
    <property type="nucleotide sequence ID" value="NZ_AP018449.1"/>
</dbReference>
<dbReference type="InterPro" id="IPR036582">
    <property type="entry name" value="Mao_N_sf"/>
</dbReference>
<dbReference type="Pfam" id="PF07833">
    <property type="entry name" value="Cu_amine_oxidN1"/>
    <property type="match status" value="1"/>
</dbReference>
<organism evidence="4 5">
    <name type="scientific">Methylomusa anaerophila</name>
    <dbReference type="NCBI Taxonomy" id="1930071"/>
    <lineage>
        <taxon>Bacteria</taxon>
        <taxon>Bacillati</taxon>
        <taxon>Bacillota</taxon>
        <taxon>Negativicutes</taxon>
        <taxon>Selenomonadales</taxon>
        <taxon>Sporomusaceae</taxon>
        <taxon>Methylomusa</taxon>
    </lineage>
</organism>
<dbReference type="AlphaFoldDB" id="A0A348AHH0"/>
<dbReference type="PANTHER" id="PTHR46825:SF9">
    <property type="entry name" value="BETA-LACTAMASE-RELATED DOMAIN-CONTAINING PROTEIN"/>
    <property type="match status" value="1"/>
</dbReference>
<dbReference type="Proteomes" id="UP000276437">
    <property type="component" value="Chromosome"/>
</dbReference>
<feature type="chain" id="PRO_5016699446" evidence="1">
    <location>
        <begin position="31"/>
        <end position="544"/>
    </location>
</feature>
<dbReference type="EMBL" id="AP018449">
    <property type="protein sequence ID" value="BBB90518.1"/>
    <property type="molecule type" value="Genomic_DNA"/>
</dbReference>